<dbReference type="Proteomes" id="UP000501690">
    <property type="component" value="Linkage Group LG8"/>
</dbReference>
<dbReference type="PANTHER" id="PTHR11017:SF243">
    <property type="entry name" value="ADP-RIBOSYL CYCLASE_CYCLIC ADP-RIBOSE HYDROLASE"/>
    <property type="match status" value="1"/>
</dbReference>
<name>A0A4D6MN99_VIGUN</name>
<evidence type="ECO:0000256" key="6">
    <source>
        <dbReference type="SAM" id="MobiDB-lite"/>
    </source>
</evidence>
<keyword evidence="4" id="KW-0520">NAD</keyword>
<dbReference type="InterPro" id="IPR036390">
    <property type="entry name" value="WH_DNA-bd_sf"/>
</dbReference>
<keyword evidence="1" id="KW-0433">Leucine-rich repeat</keyword>
<feature type="compositionally biased region" description="Low complexity" evidence="6">
    <location>
        <begin position="1507"/>
        <end position="1522"/>
    </location>
</feature>
<dbReference type="PRINTS" id="PR00364">
    <property type="entry name" value="DISEASERSIST"/>
</dbReference>
<dbReference type="InterPro" id="IPR027417">
    <property type="entry name" value="P-loop_NTPase"/>
</dbReference>
<dbReference type="GO" id="GO:0006952">
    <property type="term" value="P:defense response"/>
    <property type="evidence" value="ECO:0007669"/>
    <property type="project" value="UniProtKB-KW"/>
</dbReference>
<dbReference type="SUPFAM" id="SSF52540">
    <property type="entry name" value="P-loop containing nucleoside triphosphate hydrolases"/>
    <property type="match status" value="2"/>
</dbReference>
<evidence type="ECO:0000313" key="8">
    <source>
        <dbReference type="EMBL" id="QCE02234.1"/>
    </source>
</evidence>
<organism evidence="8 9">
    <name type="scientific">Vigna unguiculata</name>
    <name type="common">Cowpea</name>
    <dbReference type="NCBI Taxonomy" id="3917"/>
    <lineage>
        <taxon>Eukaryota</taxon>
        <taxon>Viridiplantae</taxon>
        <taxon>Streptophyta</taxon>
        <taxon>Embryophyta</taxon>
        <taxon>Tracheophyta</taxon>
        <taxon>Spermatophyta</taxon>
        <taxon>Magnoliopsida</taxon>
        <taxon>eudicotyledons</taxon>
        <taxon>Gunneridae</taxon>
        <taxon>Pentapetalae</taxon>
        <taxon>rosids</taxon>
        <taxon>fabids</taxon>
        <taxon>Fabales</taxon>
        <taxon>Fabaceae</taxon>
        <taxon>Papilionoideae</taxon>
        <taxon>50 kb inversion clade</taxon>
        <taxon>NPAAA clade</taxon>
        <taxon>indigoferoid/millettioid clade</taxon>
        <taxon>Phaseoleae</taxon>
        <taxon>Vigna</taxon>
    </lineage>
</organism>
<dbReference type="EMBL" id="CP039352">
    <property type="protein sequence ID" value="QCE02234.1"/>
    <property type="molecule type" value="Genomic_DNA"/>
</dbReference>
<dbReference type="Gene3D" id="1.10.8.430">
    <property type="entry name" value="Helical domain of apoptotic protease-activating factors"/>
    <property type="match status" value="2"/>
</dbReference>
<dbReference type="Pfam" id="PF23282">
    <property type="entry name" value="WHD_ROQ1"/>
    <property type="match status" value="2"/>
</dbReference>
<evidence type="ECO:0000256" key="5">
    <source>
        <dbReference type="SAM" id="Coils"/>
    </source>
</evidence>
<dbReference type="InterPro" id="IPR035897">
    <property type="entry name" value="Toll_tir_struct_dom_sf"/>
</dbReference>
<dbReference type="Gene3D" id="3.40.50.300">
    <property type="entry name" value="P-loop containing nucleotide triphosphate hydrolases"/>
    <property type="match status" value="2"/>
</dbReference>
<evidence type="ECO:0000256" key="2">
    <source>
        <dbReference type="ARBA" id="ARBA00022737"/>
    </source>
</evidence>
<dbReference type="SUPFAM" id="SSF46785">
    <property type="entry name" value="Winged helix' DNA-binding domain"/>
    <property type="match status" value="1"/>
</dbReference>
<dbReference type="InterPro" id="IPR042197">
    <property type="entry name" value="Apaf_helical"/>
</dbReference>
<dbReference type="FunFam" id="3.40.50.10140:FF:000007">
    <property type="entry name" value="Disease resistance protein (TIR-NBS-LRR class)"/>
    <property type="match status" value="1"/>
</dbReference>
<reference evidence="8 9" key="1">
    <citation type="submission" date="2019-04" db="EMBL/GenBank/DDBJ databases">
        <title>An improved genome assembly and genetic linkage map for asparagus bean, Vigna unguiculata ssp. sesquipedialis.</title>
        <authorList>
            <person name="Xia Q."/>
            <person name="Zhang R."/>
            <person name="Dong Y."/>
        </authorList>
    </citation>
    <scope>NUCLEOTIDE SEQUENCE [LARGE SCALE GENOMIC DNA]</scope>
    <source>
        <tissue evidence="8">Leaf</tissue>
    </source>
</reference>
<dbReference type="Gene3D" id="3.80.10.10">
    <property type="entry name" value="Ribonuclease Inhibitor"/>
    <property type="match status" value="2"/>
</dbReference>
<feature type="domain" description="TIR" evidence="7">
    <location>
        <begin position="417"/>
        <end position="588"/>
    </location>
</feature>
<evidence type="ECO:0000256" key="4">
    <source>
        <dbReference type="ARBA" id="ARBA00023027"/>
    </source>
</evidence>
<dbReference type="PROSITE" id="PS50104">
    <property type="entry name" value="TIR"/>
    <property type="match status" value="1"/>
</dbReference>
<dbReference type="Pfam" id="PF01582">
    <property type="entry name" value="TIR"/>
    <property type="match status" value="1"/>
</dbReference>
<accession>A0A4D6MN99</accession>
<feature type="compositionally biased region" description="Basic and acidic residues" evidence="6">
    <location>
        <begin position="1532"/>
        <end position="1545"/>
    </location>
</feature>
<protein>
    <submittedName>
        <fullName evidence="8">Disease resistance protein RPM1</fullName>
    </submittedName>
</protein>
<dbReference type="SUPFAM" id="SSF52058">
    <property type="entry name" value="L domain-like"/>
    <property type="match status" value="1"/>
</dbReference>
<gene>
    <name evidence="8" type="ORF">DEO72_LG8g245</name>
</gene>
<dbReference type="InterPro" id="IPR002182">
    <property type="entry name" value="NB-ARC"/>
</dbReference>
<proteinExistence type="predicted"/>
<sequence>MGGIGKCTIAKSLFAKHFPQYDHACFVANARKYSQDKLLSTLLKEEVSAKNVLGSPFHMRRLRSKKVLVVVDDVDMYSLETLEYLFGGYKGHHSDSKFVITTRDRQLLVGRVDVIYEVRIWNKTESLTFFCSEAFKKSYPEGGYESLSQSAVEYAGGVPLALKVLGSCLRSKGINFWESTITKLSMYPDERIQKVLKVTYTGLHDLEKNIFLDIVFFFREKQKDHVTKILDACGFEATSGIEVLADKALLTISYRNIIQMHDLLQQTGLEIVRQECTSDPGRRSRLKDNEAREVIEENKGTDAIQGIELDLSQVKNLRLRSDTMAKMKSLRFLKFYNSSGQSSRNTYLDLPATLKPFSDKLRYIEWIGYPFESLPSPFCAKFLVEIHMAHGKIKHLWQGIRVTKKNDNMDMSSTFHIKHEVFLSFRGADTRTNFTSHLLNALTQKSINAFIDYELTRGHYTWPTLATAIEESLLSIVVLSENYASSTWCLKELAHILECRKKRGLVVIPVFYEVDPSHVRKLSGSFETSFAKHERDSTSWDRISRRKEVSVWKAALKEVANISGWDSRSYRDEAQVIQNLVNDVLQKLHLRCPTELKGVVRIKKTYGKLELLLQKSRVIGIWGMGGMGKSTIAKALFARHFPYFDHVCFVANAKEFSLDKLFSQLFREEVSASNVVGSTFDMSRLRRKKVFIVLDDVDCLDPLEYLCREYENLDPRSKLIITTRDKQLLEGRVDQIYEVKKWETRASLKLFCLEAFKKRHPKKGYESLSQSAVEYAGGVPLALKVLGSSLRSKGINFWESTIRKLSMYPNERIQKLLEVTYTGLHDLEKNIFLDVVFFFKEKQKDHVTRILDACGFEATSGIEVLADKALLTISYRNIIHMHDLLQQMGLEIVRQESSGDPGRRSRLKDNEAREVIEENKGTSAIQGIALDLSQIKGLILHADTFKKMKTLRLLKFYNTLDQSARDTYLDLPATLEPFSDKLRYIEWIGYPFESLPSPFCAKLLVEIHMPHSKVKQLWQGIQELDYLEGINLRQCKQFEELPDLSKAPRLKWVNLSCCESLRYLHPSVLSSDSLVTLILDKCTNLKSVKSEKHLKSLEKISVNGCLNLVEFAVSSDLIENLDLSNTGIQTLGTSIGSMHKLKSLNLEGLKLKHILKELSWLTYLKVLKISDNGLVIDKQQILFLFNGLRYLQILYLKDCSKLFELPDNISLLTQLKELRLDRSDLKRLPENIKNLQMLEILSLEDCKELLCLPKFPSLIKYLRVINCTSLVSVSNLKTLAIEMLGMTKRITFKNSGKLDEHSLRIIMESLHLTMMSAAYHNVLVRKTFGRYNSCNYTSVELCLPGGNVPEQILYRSTKSSITIVLPPRSELLGFIYSVVLSPAGGKKTYGTKIFCKCHLPEEGIKVTWLYGDIRGLKSDHVYVWYDPLHCDNILKYHKQSKVCFEFCVANDKGEVDGSICIKECGVGLVNVLEVHSVLQELDFDSDKKKELVEGVESESKLRNQQQDWSESSSSDSPRSSSESDSEIVKPVSAEKGKSIHKETKTDSGTNAVKYKSNKETPKSDATLHETMESHSDNENESREKSITQSEVVLVELESTSLSTTKRGPKEKSKESTQIVANEHLQSTPLQASSQGGSEKVNDRLEESNKQVVETYDTEQFVTKYSYFDLESCLQQLDENPFAILHLLSNELSLPLKQSQTCVQKVAQAKDATTVLNEFRTLVFSTSLLEKLPDQSYRQQIDESLRKLHTHRREITKEQEEGVDKFIELYNKAVDIYQEKMLTKDKQANLASQKRDLYNKLQDSKLKVQQFDTTISTSKYEIENLQKRQREIQEAINKLHQENEALEKERSALEVLYSEKQTKKNETLELVKYISTSVVYTTKQLEELEEKRLSLASALDDLKEPYQRMKTKPPF</sequence>
<dbReference type="SMART" id="SM00255">
    <property type="entry name" value="TIR"/>
    <property type="match status" value="1"/>
</dbReference>
<dbReference type="Gene3D" id="3.40.50.10140">
    <property type="entry name" value="Toll/interleukin-1 receptor homology (TIR) domain"/>
    <property type="match status" value="1"/>
</dbReference>
<keyword evidence="2" id="KW-0677">Repeat</keyword>
<dbReference type="InterPro" id="IPR032675">
    <property type="entry name" value="LRR_dom_sf"/>
</dbReference>
<evidence type="ECO:0000256" key="3">
    <source>
        <dbReference type="ARBA" id="ARBA00022821"/>
    </source>
</evidence>
<feature type="coiled-coil region" evidence="5">
    <location>
        <begin position="1821"/>
        <end position="1865"/>
    </location>
</feature>
<keyword evidence="9" id="KW-1185">Reference proteome</keyword>
<dbReference type="InterPro" id="IPR000157">
    <property type="entry name" value="TIR_dom"/>
</dbReference>
<dbReference type="GO" id="GO:0043531">
    <property type="term" value="F:ADP binding"/>
    <property type="evidence" value="ECO:0007669"/>
    <property type="project" value="InterPro"/>
</dbReference>
<keyword evidence="5" id="KW-0175">Coiled coil</keyword>
<dbReference type="PANTHER" id="PTHR11017">
    <property type="entry name" value="LEUCINE-RICH REPEAT-CONTAINING PROTEIN"/>
    <property type="match status" value="1"/>
</dbReference>
<dbReference type="Pfam" id="PF07725">
    <property type="entry name" value="LRR_3"/>
    <property type="match status" value="1"/>
</dbReference>
<dbReference type="InterPro" id="IPR011713">
    <property type="entry name" value="Leu-rich_rpt_3"/>
</dbReference>
<dbReference type="SUPFAM" id="SSF52200">
    <property type="entry name" value="Toll/Interleukin receptor TIR domain"/>
    <property type="match status" value="1"/>
</dbReference>
<dbReference type="InterPro" id="IPR044974">
    <property type="entry name" value="Disease_R_plants"/>
</dbReference>
<evidence type="ECO:0000259" key="7">
    <source>
        <dbReference type="PROSITE" id="PS50104"/>
    </source>
</evidence>
<keyword evidence="3" id="KW-0611">Plant defense</keyword>
<dbReference type="InterPro" id="IPR058192">
    <property type="entry name" value="WHD_ROQ1-like"/>
</dbReference>
<feature type="region of interest" description="Disordered" evidence="6">
    <location>
        <begin position="1494"/>
        <end position="1617"/>
    </location>
</feature>
<dbReference type="GO" id="GO:0007165">
    <property type="term" value="P:signal transduction"/>
    <property type="evidence" value="ECO:0007669"/>
    <property type="project" value="InterPro"/>
</dbReference>
<evidence type="ECO:0000313" key="9">
    <source>
        <dbReference type="Proteomes" id="UP000501690"/>
    </source>
</evidence>
<dbReference type="Pfam" id="PF00931">
    <property type="entry name" value="NB-ARC"/>
    <property type="match status" value="2"/>
</dbReference>
<evidence type="ECO:0000256" key="1">
    <source>
        <dbReference type="ARBA" id="ARBA00022614"/>
    </source>
</evidence>
<feature type="compositionally biased region" description="Basic and acidic residues" evidence="6">
    <location>
        <begin position="1556"/>
        <end position="1585"/>
    </location>
</feature>